<feature type="compositionally biased region" description="Basic residues" evidence="1">
    <location>
        <begin position="65"/>
        <end position="76"/>
    </location>
</feature>
<evidence type="ECO:0000313" key="2">
    <source>
        <dbReference type="EMBL" id="GLX77291.1"/>
    </source>
</evidence>
<protein>
    <submittedName>
        <fullName evidence="2">Uncharacterized protein</fullName>
    </submittedName>
</protein>
<dbReference type="RefSeq" id="WP_284243136.1">
    <property type="nucleotide sequence ID" value="NZ_BSST01000001.1"/>
</dbReference>
<feature type="compositionally biased region" description="Basic residues" evidence="1">
    <location>
        <begin position="23"/>
        <end position="32"/>
    </location>
</feature>
<evidence type="ECO:0000256" key="1">
    <source>
        <dbReference type="SAM" id="MobiDB-lite"/>
    </source>
</evidence>
<gene>
    <name evidence="2" type="ORF">tinsulaeT_06310</name>
</gene>
<dbReference type="Proteomes" id="UP001157186">
    <property type="component" value="Unassembled WGS sequence"/>
</dbReference>
<dbReference type="EMBL" id="BSST01000001">
    <property type="protein sequence ID" value="GLX77291.1"/>
    <property type="molecule type" value="Genomic_DNA"/>
</dbReference>
<evidence type="ECO:0000313" key="3">
    <source>
        <dbReference type="Proteomes" id="UP001157186"/>
    </source>
</evidence>
<proteinExistence type="predicted"/>
<sequence length="98" mass="11637">MDVLAELLPPSYLVKSENTAKDKKQRSRHYRKNASQYSQNDQELAVKSSHAEQNTNWDQVDRRSGKDRRHNNKCRGRWLESRAEKDRRQQSKAIEIKI</sequence>
<accession>A0ABQ6GN38</accession>
<name>A0ABQ6GN38_9GAMM</name>
<reference evidence="2 3" key="1">
    <citation type="submission" date="2023-03" db="EMBL/GenBank/DDBJ databases">
        <title>Draft genome sequence of Thalassotalea insulae KCTC 62186T.</title>
        <authorList>
            <person name="Sawabe T."/>
        </authorList>
    </citation>
    <scope>NUCLEOTIDE SEQUENCE [LARGE SCALE GENOMIC DNA]</scope>
    <source>
        <strain evidence="2 3">KCTC 62186</strain>
    </source>
</reference>
<feature type="compositionally biased region" description="Basic and acidic residues" evidence="1">
    <location>
        <begin position="77"/>
        <end position="98"/>
    </location>
</feature>
<organism evidence="2 3">
    <name type="scientific">Thalassotalea insulae</name>
    <dbReference type="NCBI Taxonomy" id="2056778"/>
    <lineage>
        <taxon>Bacteria</taxon>
        <taxon>Pseudomonadati</taxon>
        <taxon>Pseudomonadota</taxon>
        <taxon>Gammaproteobacteria</taxon>
        <taxon>Alteromonadales</taxon>
        <taxon>Colwelliaceae</taxon>
        <taxon>Thalassotalea</taxon>
    </lineage>
</organism>
<keyword evidence="3" id="KW-1185">Reference proteome</keyword>
<feature type="compositionally biased region" description="Polar residues" evidence="1">
    <location>
        <begin position="33"/>
        <end position="42"/>
    </location>
</feature>
<comment type="caution">
    <text evidence="2">The sequence shown here is derived from an EMBL/GenBank/DDBJ whole genome shotgun (WGS) entry which is preliminary data.</text>
</comment>
<feature type="region of interest" description="Disordered" evidence="1">
    <location>
        <begin position="15"/>
        <end position="98"/>
    </location>
</feature>